<keyword evidence="9" id="KW-1185">Reference proteome</keyword>
<dbReference type="PANTHER" id="PTHR21237:SF23">
    <property type="entry name" value="GRPE PROTEIN HOMOLOG, MITOCHONDRIAL"/>
    <property type="match status" value="1"/>
</dbReference>
<dbReference type="RefSeq" id="WP_343978305.1">
    <property type="nucleotide sequence ID" value="NZ_BAAAGK010000163.1"/>
</dbReference>
<dbReference type="Pfam" id="PF01025">
    <property type="entry name" value="GrpE"/>
    <property type="match status" value="1"/>
</dbReference>
<evidence type="ECO:0000256" key="2">
    <source>
        <dbReference type="ARBA" id="ARBA00023186"/>
    </source>
</evidence>
<dbReference type="PROSITE" id="PS01071">
    <property type="entry name" value="GRPE"/>
    <property type="match status" value="1"/>
</dbReference>
<dbReference type="Proteomes" id="UP001596514">
    <property type="component" value="Unassembled WGS sequence"/>
</dbReference>
<proteinExistence type="inferred from homology"/>
<dbReference type="HAMAP" id="MF_01151">
    <property type="entry name" value="GrpE"/>
    <property type="match status" value="1"/>
</dbReference>
<keyword evidence="2 3" id="KW-0143">Chaperone</keyword>
<sequence length="226" mass="24460">MSETAGQGGHVPGREPDPRAQGRPGAEGSGKDRNRQGGQEEHGGKSHAQERRGQGQHGQGPHAQEARGEPEAAPADLAARVEELQALVSDLQDRWRRALADLDNLRKRVSRDTGRMREEERARAATEWLPVLDNLDRALEHAETDPASIVDGMRAIRDQAQEVLSLLGYPRRDDAGAAFDPARHEAVAVLPQEGVPDGTVLQVVRPGYGDGEQQLRPALVVVAKGD</sequence>
<reference evidence="9" key="1">
    <citation type="journal article" date="2019" name="Int. J. Syst. Evol. Microbiol.">
        <title>The Global Catalogue of Microorganisms (GCM) 10K type strain sequencing project: providing services to taxonomists for standard genome sequencing and annotation.</title>
        <authorList>
            <consortium name="The Broad Institute Genomics Platform"/>
            <consortium name="The Broad Institute Genome Sequencing Center for Infectious Disease"/>
            <person name="Wu L."/>
            <person name="Ma J."/>
        </authorList>
    </citation>
    <scope>NUCLEOTIDE SEQUENCE [LARGE SCALE GENOMIC DNA]</scope>
    <source>
        <strain evidence="9">JCM 10083</strain>
    </source>
</reference>
<accession>A0ABW2SXR3</accession>
<dbReference type="Gene3D" id="2.30.22.10">
    <property type="entry name" value="Head domain of nucleotide exchange factor GrpE"/>
    <property type="match status" value="1"/>
</dbReference>
<evidence type="ECO:0000256" key="6">
    <source>
        <dbReference type="SAM" id="Coils"/>
    </source>
</evidence>
<feature type="coiled-coil region" evidence="6">
    <location>
        <begin position="88"/>
        <end position="122"/>
    </location>
</feature>
<evidence type="ECO:0000256" key="3">
    <source>
        <dbReference type="HAMAP-Rule" id="MF_01151"/>
    </source>
</evidence>
<dbReference type="InterPro" id="IPR013805">
    <property type="entry name" value="GrpE_CC"/>
</dbReference>
<dbReference type="PRINTS" id="PR00773">
    <property type="entry name" value="GRPEPROTEIN"/>
</dbReference>
<dbReference type="PANTHER" id="PTHR21237">
    <property type="entry name" value="GRPE PROTEIN"/>
    <property type="match status" value="1"/>
</dbReference>
<dbReference type="SUPFAM" id="SSF51064">
    <property type="entry name" value="Head domain of nucleotide exchange factor GrpE"/>
    <property type="match status" value="1"/>
</dbReference>
<dbReference type="CDD" id="cd00446">
    <property type="entry name" value="GrpE"/>
    <property type="match status" value="1"/>
</dbReference>
<dbReference type="InterPro" id="IPR000740">
    <property type="entry name" value="GrpE"/>
</dbReference>
<name>A0ABW2SXR3_9ACTN</name>
<organism evidence="8 9">
    <name type="scientific">Streptosporangium amethystogenes subsp. fukuiense</name>
    <dbReference type="NCBI Taxonomy" id="698418"/>
    <lineage>
        <taxon>Bacteria</taxon>
        <taxon>Bacillati</taxon>
        <taxon>Actinomycetota</taxon>
        <taxon>Actinomycetes</taxon>
        <taxon>Streptosporangiales</taxon>
        <taxon>Streptosporangiaceae</taxon>
        <taxon>Streptosporangium</taxon>
    </lineage>
</organism>
<evidence type="ECO:0000256" key="4">
    <source>
        <dbReference type="RuleBase" id="RU000639"/>
    </source>
</evidence>
<comment type="function">
    <text evidence="3 4">Participates actively in the response to hyperosmotic and heat shock by preventing the aggregation of stress-denatured proteins, in association with DnaK and GrpE. It is the nucleotide exchange factor for DnaK and may function as a thermosensor. Unfolded proteins bind initially to DnaJ; upon interaction with the DnaJ-bound protein, DnaK hydrolyzes its bound ATP, resulting in the formation of a stable complex. GrpE releases ADP from DnaK; ATP binding to DnaK triggers the release of the substrate protein, thus completing the reaction cycle. Several rounds of ATP-dependent interactions between DnaJ, DnaK and GrpE are required for fully efficient folding.</text>
</comment>
<evidence type="ECO:0000256" key="1">
    <source>
        <dbReference type="ARBA" id="ARBA00009054"/>
    </source>
</evidence>
<dbReference type="Gene3D" id="3.90.20.20">
    <property type="match status" value="1"/>
</dbReference>
<keyword evidence="3 4" id="KW-0346">Stress response</keyword>
<dbReference type="SUPFAM" id="SSF58014">
    <property type="entry name" value="Coiled-coil domain of nucleotide exchange factor GrpE"/>
    <property type="match status" value="1"/>
</dbReference>
<keyword evidence="6" id="KW-0175">Coiled coil</keyword>
<comment type="subcellular location">
    <subcellularLocation>
        <location evidence="3">Cytoplasm</location>
    </subcellularLocation>
</comment>
<evidence type="ECO:0000256" key="5">
    <source>
        <dbReference type="RuleBase" id="RU004478"/>
    </source>
</evidence>
<evidence type="ECO:0000313" key="9">
    <source>
        <dbReference type="Proteomes" id="UP001596514"/>
    </source>
</evidence>
<feature type="region of interest" description="Disordered" evidence="7">
    <location>
        <begin position="1"/>
        <end position="78"/>
    </location>
</feature>
<evidence type="ECO:0000313" key="8">
    <source>
        <dbReference type="EMBL" id="MFC7600809.1"/>
    </source>
</evidence>
<gene>
    <name evidence="3" type="primary">grpE</name>
    <name evidence="8" type="ORF">ACFQVD_11950</name>
</gene>
<dbReference type="InterPro" id="IPR009012">
    <property type="entry name" value="GrpE_head"/>
</dbReference>
<feature type="compositionally biased region" description="Basic and acidic residues" evidence="7">
    <location>
        <begin position="29"/>
        <end position="53"/>
    </location>
</feature>
<dbReference type="EMBL" id="JBHTEE010000001">
    <property type="protein sequence ID" value="MFC7600809.1"/>
    <property type="molecule type" value="Genomic_DNA"/>
</dbReference>
<protein>
    <recommendedName>
        <fullName evidence="3 4">Protein GrpE</fullName>
    </recommendedName>
    <alternativeName>
        <fullName evidence="3">HSP-70 cofactor</fullName>
    </alternativeName>
</protein>
<evidence type="ECO:0000256" key="7">
    <source>
        <dbReference type="SAM" id="MobiDB-lite"/>
    </source>
</evidence>
<feature type="compositionally biased region" description="Gly residues" evidence="7">
    <location>
        <begin position="1"/>
        <end position="11"/>
    </location>
</feature>
<comment type="subunit">
    <text evidence="3">Homodimer.</text>
</comment>
<comment type="caution">
    <text evidence="8">The sequence shown here is derived from an EMBL/GenBank/DDBJ whole genome shotgun (WGS) entry which is preliminary data.</text>
</comment>
<keyword evidence="3" id="KW-0963">Cytoplasm</keyword>
<comment type="similarity">
    <text evidence="1 3 5">Belongs to the GrpE family.</text>
</comment>